<dbReference type="Pfam" id="PF00704">
    <property type="entry name" value="Glyco_hydro_18"/>
    <property type="match status" value="1"/>
</dbReference>
<accession>A0ABD0YML4</accession>
<feature type="non-terminal residue" evidence="2">
    <location>
        <position position="1"/>
    </location>
</feature>
<dbReference type="PROSITE" id="PS51910">
    <property type="entry name" value="GH18_2"/>
    <property type="match status" value="1"/>
</dbReference>
<dbReference type="PANTHER" id="PTHR11177:SF399">
    <property type="entry name" value="CHITINASE 6, ISOFORM C"/>
    <property type="match status" value="1"/>
</dbReference>
<feature type="domain" description="GH18" evidence="1">
    <location>
        <begin position="7"/>
        <end position="169"/>
    </location>
</feature>
<dbReference type="EMBL" id="JBFDAA010000005">
    <property type="protein sequence ID" value="KAL1132511.1"/>
    <property type="molecule type" value="Genomic_DNA"/>
</dbReference>
<dbReference type="Proteomes" id="UP001558652">
    <property type="component" value="Unassembled WGS sequence"/>
</dbReference>
<gene>
    <name evidence="2" type="ORF">AAG570_010466</name>
</gene>
<organism evidence="2 3">
    <name type="scientific">Ranatra chinensis</name>
    <dbReference type="NCBI Taxonomy" id="642074"/>
    <lineage>
        <taxon>Eukaryota</taxon>
        <taxon>Metazoa</taxon>
        <taxon>Ecdysozoa</taxon>
        <taxon>Arthropoda</taxon>
        <taxon>Hexapoda</taxon>
        <taxon>Insecta</taxon>
        <taxon>Pterygota</taxon>
        <taxon>Neoptera</taxon>
        <taxon>Paraneoptera</taxon>
        <taxon>Hemiptera</taxon>
        <taxon>Heteroptera</taxon>
        <taxon>Panheteroptera</taxon>
        <taxon>Nepomorpha</taxon>
        <taxon>Nepidae</taxon>
        <taxon>Ranatrinae</taxon>
        <taxon>Ranatra</taxon>
    </lineage>
</organism>
<evidence type="ECO:0000259" key="1">
    <source>
        <dbReference type="PROSITE" id="PS51910"/>
    </source>
</evidence>
<dbReference type="SUPFAM" id="SSF51445">
    <property type="entry name" value="(Trans)glycosidases"/>
    <property type="match status" value="1"/>
</dbReference>
<dbReference type="InterPro" id="IPR017853">
    <property type="entry name" value="GH"/>
</dbReference>
<dbReference type="InterPro" id="IPR050314">
    <property type="entry name" value="Glycosyl_Hydrlase_18"/>
</dbReference>
<keyword evidence="3" id="KW-1185">Reference proteome</keyword>
<proteinExistence type="predicted"/>
<sequence length="169" mass="19632">KRETGDKRVVCYYTNWSAYRPETVRFTRKNIDPHLCTHLLYAFGKPDVDTNSIVSVDVYQDYAKGGYREFNELKEKNPKLKTMISVGGWNEGSTRFSQIVSNSTSRAEFVNNSIAFVRSEHFDGIDLVWQYPTFREGSSPADKQNYADLIKVIILLNIQHRKKFKNLDH</sequence>
<name>A0ABD0YML4_9HEMI</name>
<protein>
    <recommendedName>
        <fullName evidence="1">GH18 domain-containing protein</fullName>
    </recommendedName>
</protein>
<dbReference type="SMART" id="SM00636">
    <property type="entry name" value="Glyco_18"/>
    <property type="match status" value="1"/>
</dbReference>
<evidence type="ECO:0000313" key="3">
    <source>
        <dbReference type="Proteomes" id="UP001558652"/>
    </source>
</evidence>
<dbReference type="InterPro" id="IPR011583">
    <property type="entry name" value="Chitinase_II/V-like_cat"/>
</dbReference>
<evidence type="ECO:0000313" key="2">
    <source>
        <dbReference type="EMBL" id="KAL1132511.1"/>
    </source>
</evidence>
<dbReference type="PANTHER" id="PTHR11177">
    <property type="entry name" value="CHITINASE"/>
    <property type="match status" value="1"/>
</dbReference>
<comment type="caution">
    <text evidence="2">The sequence shown here is derived from an EMBL/GenBank/DDBJ whole genome shotgun (WGS) entry which is preliminary data.</text>
</comment>
<reference evidence="2 3" key="1">
    <citation type="submission" date="2024-07" db="EMBL/GenBank/DDBJ databases">
        <title>Chromosome-level genome assembly of the water stick insect Ranatra chinensis (Heteroptera: Nepidae).</title>
        <authorList>
            <person name="Liu X."/>
        </authorList>
    </citation>
    <scope>NUCLEOTIDE SEQUENCE [LARGE SCALE GENOMIC DNA]</scope>
    <source>
        <strain evidence="2">Cailab_2021Rc</strain>
        <tissue evidence="2">Muscle</tissue>
    </source>
</reference>
<dbReference type="Gene3D" id="3.20.20.80">
    <property type="entry name" value="Glycosidases"/>
    <property type="match status" value="1"/>
</dbReference>
<dbReference type="InterPro" id="IPR001223">
    <property type="entry name" value="Glyco_hydro18_cat"/>
</dbReference>
<dbReference type="AlphaFoldDB" id="A0ABD0YML4"/>